<reference evidence="2 3" key="1">
    <citation type="submission" date="2022-12" db="EMBL/GenBank/DDBJ databases">
        <title>Genomic features and morphological characterization of a novel Knufia sp. strain isolated from spacecraft assembly facility.</title>
        <authorList>
            <person name="Teixeira M."/>
            <person name="Chander A.M."/>
            <person name="Stajich J.E."/>
            <person name="Venkateswaran K."/>
        </authorList>
    </citation>
    <scope>NUCLEOTIDE SEQUENCE [LARGE SCALE GENOMIC DNA]</scope>
    <source>
        <strain evidence="2 3">FJI-L2-BK-P2</strain>
    </source>
</reference>
<proteinExistence type="predicted"/>
<evidence type="ECO:0000256" key="1">
    <source>
        <dbReference type="SAM" id="MobiDB-lite"/>
    </source>
</evidence>
<feature type="region of interest" description="Disordered" evidence="1">
    <location>
        <begin position="135"/>
        <end position="194"/>
    </location>
</feature>
<keyword evidence="3" id="KW-1185">Reference proteome</keyword>
<name>A0AAN8ED75_9EURO</name>
<feature type="compositionally biased region" description="Polar residues" evidence="1">
    <location>
        <begin position="135"/>
        <end position="150"/>
    </location>
</feature>
<sequence length="752" mass="83971">MEDPPPGFEAFLERWLFWGSLENILKVGYLKVKDYRQPDGNGGYCIRIAEALSSSSVPARLRLHIHYDGLHVHRRFLTPRNTKPLPDSVFAARSSTSQSISLYDFCLFWPDKLRDRRNKPLIWATSLLHQLAQENSAAKTTTAPASNHNADGSHDSRPLDDTIPQVPLSNAPTANTSTYETSDPNTSAPGTSTSGDTFMDANLLALKTHIAKWLVDNDVEREAGARERLLDLGWCPWEAYPLAERFQSPFCFYISQMAAPEAQKSHHGPTDSMSIALRLRNGSIPDKPLGSCTEKRCQWKTVSQSTYVTAHLNHGTRQDWQNRSKRNCGGCMEVTVDAGELDGILRSEGLPLLSVRSTQSTGGQLQLTTYHKHNRPKYVAFSHVWSDSLGNLTGNSLPLCQIERLERLVLRVNTIRQRQGLEPLYEYWLDTLCVPPDAAEKPDVQTLAIHKMRETYADAEVVVVLDKWLVESSVKSMTRIEKLARVVCSPWMRRLWTLQEGLLARPHGLGFVSGNSIFNADGAVHLFAHENHPRGLVPIVEQALLRYGELRHASWARLLDSQHMEPNNTVWNPERLYILFKIIIASLKFRSTSVATDEALYLSVLLNLDAKEISATSPHLRMLKIWSSLPTVPMSILVWTLRRFSGIPGLRWAPSTFLDPRSTFGRGPTHLSTYLRASAIATVTDAGLRVQVPGVLFCASRTQIAQHNLQIECGPSGSFIIASLLLQAESEAELSGHASLQSLSSPSDPHLH</sequence>
<dbReference type="AlphaFoldDB" id="A0AAN8ED75"/>
<evidence type="ECO:0008006" key="4">
    <source>
        <dbReference type="Google" id="ProtNLM"/>
    </source>
</evidence>
<protein>
    <recommendedName>
        <fullName evidence="4">Heterokaryon incompatibility domain-containing protein</fullName>
    </recommendedName>
</protein>
<dbReference type="EMBL" id="JAKLMC020000044">
    <property type="protein sequence ID" value="KAK5948668.1"/>
    <property type="molecule type" value="Genomic_DNA"/>
</dbReference>
<dbReference type="PANTHER" id="PTHR39596">
    <property type="match status" value="1"/>
</dbReference>
<gene>
    <name evidence="2" type="ORF">OHC33_010271</name>
</gene>
<evidence type="ECO:0000313" key="3">
    <source>
        <dbReference type="Proteomes" id="UP001316803"/>
    </source>
</evidence>
<accession>A0AAN8ED75</accession>
<dbReference type="Proteomes" id="UP001316803">
    <property type="component" value="Unassembled WGS sequence"/>
</dbReference>
<comment type="caution">
    <text evidence="2">The sequence shown here is derived from an EMBL/GenBank/DDBJ whole genome shotgun (WGS) entry which is preliminary data.</text>
</comment>
<feature type="compositionally biased region" description="Polar residues" evidence="1">
    <location>
        <begin position="167"/>
        <end position="194"/>
    </location>
</feature>
<evidence type="ECO:0000313" key="2">
    <source>
        <dbReference type="EMBL" id="KAK5948668.1"/>
    </source>
</evidence>
<dbReference type="PANTHER" id="PTHR39596:SF2">
    <property type="entry name" value="HET DOMAIN PROTEIN (AFU_ORTHOLOGUE AFUA_1G17550)-RELATED"/>
    <property type="match status" value="1"/>
</dbReference>
<feature type="compositionally biased region" description="Basic and acidic residues" evidence="1">
    <location>
        <begin position="151"/>
        <end position="160"/>
    </location>
</feature>
<organism evidence="2 3">
    <name type="scientific">Knufia fluminis</name>
    <dbReference type="NCBI Taxonomy" id="191047"/>
    <lineage>
        <taxon>Eukaryota</taxon>
        <taxon>Fungi</taxon>
        <taxon>Dikarya</taxon>
        <taxon>Ascomycota</taxon>
        <taxon>Pezizomycotina</taxon>
        <taxon>Eurotiomycetes</taxon>
        <taxon>Chaetothyriomycetidae</taxon>
        <taxon>Chaetothyriales</taxon>
        <taxon>Trichomeriaceae</taxon>
        <taxon>Knufia</taxon>
    </lineage>
</organism>